<dbReference type="InterPro" id="IPR025263">
    <property type="entry name" value="YhdP_central"/>
</dbReference>
<dbReference type="KEGG" id="shal:SHALO_1417"/>
<keyword evidence="3" id="KW-1185">Reference proteome</keyword>
<gene>
    <name evidence="2" type="ORF">SHALO_1417</name>
</gene>
<dbReference type="AlphaFoldDB" id="A0A1D7TJM5"/>
<evidence type="ECO:0000313" key="2">
    <source>
        <dbReference type="EMBL" id="AOO65193.1"/>
    </source>
</evidence>
<proteinExistence type="predicted"/>
<evidence type="ECO:0000259" key="1">
    <source>
        <dbReference type="Pfam" id="PF13116"/>
    </source>
</evidence>
<feature type="domain" description="YhdP central" evidence="1">
    <location>
        <begin position="220"/>
        <end position="469"/>
    </location>
</feature>
<protein>
    <submittedName>
        <fullName evidence="2">Membrane-bound AsmA1 family protein</fullName>
    </submittedName>
</protein>
<sequence>MIMKATSHTIRKIWIFLLFMVLFFVALMATLINGISIDKISLPTIKIDQLYIKLDKKLIVSIQTLDIQKETQTDTSIEEIAELIKNFPYLNQFFSKISIELIHYANETLSLHYEESTFKFDSKHLSVNLIITPIEKWNIEVEIQEAFLKDYALHVNGKARMDFKTKNHTFEGNFETFGLKGIALLDLKETLLTYHLQSEPFTNKELKDLMDFVVTQVELDPIAKDWIDKNIVGESYLLHFIEGKFDLKTFDYYPMQLHAAATVKNATVTFAPNVTPGFVKEIGIEFKEDKLLFDIHEPTYEKRPIEKADVFIYNLINKGTGIVVDLNATSKLDAPIHNILHAFKIDVPITQTSGKTDAHIKLDIRFLPYDLNASGTFKLSPSDFTLSGVPMSTNYGEIRLDNFKITLENTNLRYKNLFDINATGLFDARKNRFDGLVDINALLLDFSGTQLLQIANLPDLNASFAIENNITKMTLPSLDATLLFSKENNQFLFSNLTKIAPFSPFMHDANLSEGAVSVQTKTFEDFDAKINLQNVTTPFLDNREPVRNFDIALTTNTKTLDASTTNTKLSLHFDKEITLHVKDLNISMPHNDAPLDMPIKVTLFGENSSFIDMESNKTLLSERYTMNLFKDKLHLTSKRGKSTFEYETRKGNLGINGTALDADMINALFNKRYFHKGDFSLNIDGTDADTMKGTFIMHQTYIKDLKFFNNLMATINTIPSLLVFSDPSFNQEGYFVDNGYVEFNQTKEAMNITDLQLRGKSADILGKGRVDLAKDTLNLQLQIKTLKSFSNAIDMIPIVGGIILGEDKRIATNVDVTGSVSDPKIETHLILDTLKTPMNIIKRTLEAPFEIFK</sequence>
<dbReference type="Proteomes" id="UP000094609">
    <property type="component" value="Chromosome"/>
</dbReference>
<dbReference type="RefSeq" id="WP_069477983.1">
    <property type="nucleotide sequence ID" value="NZ_CP017111.1"/>
</dbReference>
<dbReference type="STRING" id="1193502.SHALO_1417"/>
<accession>A0A1D7TJM5</accession>
<dbReference type="EMBL" id="CP017111">
    <property type="protein sequence ID" value="AOO65193.1"/>
    <property type="molecule type" value="Genomic_DNA"/>
</dbReference>
<evidence type="ECO:0000313" key="3">
    <source>
        <dbReference type="Proteomes" id="UP000094609"/>
    </source>
</evidence>
<dbReference type="Pfam" id="PF13116">
    <property type="entry name" value="YhdP"/>
    <property type="match status" value="2"/>
</dbReference>
<dbReference type="PATRIC" id="fig|1193502.14.peg.1437"/>
<organism evidence="2 3">
    <name type="scientific">Sulfurospirillum halorespirans DSM 13726</name>
    <dbReference type="NCBI Taxonomy" id="1193502"/>
    <lineage>
        <taxon>Bacteria</taxon>
        <taxon>Pseudomonadati</taxon>
        <taxon>Campylobacterota</taxon>
        <taxon>Epsilonproteobacteria</taxon>
        <taxon>Campylobacterales</taxon>
        <taxon>Sulfurospirillaceae</taxon>
        <taxon>Sulfurospirillum</taxon>
    </lineage>
</organism>
<name>A0A1D7TJM5_9BACT</name>
<feature type="domain" description="YhdP central" evidence="1">
    <location>
        <begin position="596"/>
        <end position="825"/>
    </location>
</feature>
<reference evidence="3" key="1">
    <citation type="submission" date="2016-08" db="EMBL/GenBank/DDBJ databases">
        <title>Complete genome sequence of the organohalide-respiring Epsilonproteobacterium Sulfurospirillum halorespirans.</title>
        <authorList>
            <person name="Goris T."/>
            <person name="Zimmermann J."/>
            <person name="Schenz B."/>
            <person name="Lemos M."/>
            <person name="Hackermueller J."/>
            <person name="Diekert G."/>
        </authorList>
    </citation>
    <scope>NUCLEOTIDE SEQUENCE [LARGE SCALE GENOMIC DNA]</scope>
    <source>
        <strain>DSM 13726</strain>
        <strain evidence="3">PCE-M2</strain>
    </source>
</reference>